<evidence type="ECO:0000313" key="6">
    <source>
        <dbReference type="Proteomes" id="UP000464658"/>
    </source>
</evidence>
<dbReference type="Gene3D" id="1.10.287.130">
    <property type="match status" value="1"/>
</dbReference>
<comment type="catalytic activity">
    <reaction evidence="1">
        <text>ATP + protein L-histidine = ADP + protein N-phospho-L-histidine.</text>
        <dbReference type="EC" id="2.7.13.3"/>
    </reaction>
</comment>
<dbReference type="GO" id="GO:0000155">
    <property type="term" value="F:phosphorelay sensor kinase activity"/>
    <property type="evidence" value="ECO:0007669"/>
    <property type="project" value="InterPro"/>
</dbReference>
<dbReference type="AlphaFoldDB" id="A0A5S9MEU2"/>
<evidence type="ECO:0000256" key="4">
    <source>
        <dbReference type="ARBA" id="ARBA00023012"/>
    </source>
</evidence>
<dbReference type="InterPro" id="IPR003661">
    <property type="entry name" value="HisK_dim/P_dom"/>
</dbReference>
<evidence type="ECO:0000256" key="2">
    <source>
        <dbReference type="ARBA" id="ARBA00012438"/>
    </source>
</evidence>
<organism evidence="5 6">
    <name type="scientific">Bacillus safensis</name>
    <dbReference type="NCBI Taxonomy" id="561879"/>
    <lineage>
        <taxon>Bacteria</taxon>
        <taxon>Bacillati</taxon>
        <taxon>Bacillota</taxon>
        <taxon>Bacilli</taxon>
        <taxon>Bacillales</taxon>
        <taxon>Bacillaceae</taxon>
        <taxon>Bacillus</taxon>
    </lineage>
</organism>
<keyword evidence="4" id="KW-0902">Two-component regulatory system</keyword>
<evidence type="ECO:0000256" key="1">
    <source>
        <dbReference type="ARBA" id="ARBA00000085"/>
    </source>
</evidence>
<dbReference type="CDD" id="cd00082">
    <property type="entry name" value="HisKA"/>
    <property type="match status" value="1"/>
</dbReference>
<keyword evidence="3" id="KW-0808">Transferase</keyword>
<name>A0A5S9MEU2_BACIA</name>
<keyword evidence="3" id="KW-0418">Kinase</keyword>
<dbReference type="InterPro" id="IPR036097">
    <property type="entry name" value="HisK_dim/P_sf"/>
</dbReference>
<dbReference type="EMBL" id="AP021906">
    <property type="protein sequence ID" value="BBP91471.1"/>
    <property type="molecule type" value="Genomic_DNA"/>
</dbReference>
<dbReference type="Proteomes" id="UP000464658">
    <property type="component" value="Chromosome"/>
</dbReference>
<dbReference type="EC" id="2.7.13.3" evidence="2"/>
<evidence type="ECO:0000313" key="5">
    <source>
        <dbReference type="EMBL" id="BBP91471.1"/>
    </source>
</evidence>
<proteinExistence type="predicted"/>
<dbReference type="SUPFAM" id="SSF47384">
    <property type="entry name" value="Homodimeric domain of signal transducing histidine kinase"/>
    <property type="match status" value="1"/>
</dbReference>
<gene>
    <name evidence="5" type="ORF">BsIDN1_50890</name>
</gene>
<sequence length="126" mass="14476">MIDDKEALTQFLSIILKESVRLETLIQDLLDLSKIEQQHFKLNIQDANATEIIQEIEVLLKQKRAAEKRHSTTSAYPERACLCDGRSAEVKTNLPQSREQCPYLYTRGRGVSPFRQDRGKAPMNLM</sequence>
<protein>
    <recommendedName>
        <fullName evidence="2">histidine kinase</fullName>
        <ecNumber evidence="2">2.7.13.3</ecNumber>
    </recommendedName>
</protein>
<evidence type="ECO:0000256" key="3">
    <source>
        <dbReference type="ARBA" id="ARBA00022777"/>
    </source>
</evidence>
<reference evidence="5 6" key="1">
    <citation type="submission" date="2019-12" db="EMBL/GenBank/DDBJ databases">
        <title>Full genome sequence of a Bacillus safensis strain isolated from commercially available natto in Indonesia.</title>
        <authorList>
            <person name="Yoshida M."/>
            <person name="Uomi M."/>
            <person name="Waturangi D."/>
            <person name="Ekaputri J.J."/>
            <person name="Setiamarga D.H.E."/>
        </authorList>
    </citation>
    <scope>NUCLEOTIDE SEQUENCE [LARGE SCALE GENOMIC DNA]</scope>
    <source>
        <strain evidence="5 6">IDN1</strain>
    </source>
</reference>
<accession>A0A5S9MEU2</accession>